<keyword evidence="5" id="KW-0879">Wnt signaling pathway</keyword>
<dbReference type="FunCoup" id="A0A668A0Z6">
    <property type="interactions" value="682"/>
</dbReference>
<dbReference type="GO" id="GO:0060061">
    <property type="term" value="P:Spemann organizer formation"/>
    <property type="evidence" value="ECO:0007669"/>
    <property type="project" value="Ensembl"/>
</dbReference>
<sequence>MAAPVGKMVGVCDDSSSSEDEDLEKFKEAVWDNQAAKTTDAESNGKHSGRVVVSEHEHDGNELQVTQGFRTHVAKKLGQFLDSYISETQAATPSSVESPRCDESDEGFRLFSTSIPGQIPAQPTAPVRRRPVPSSSDSDSEMETRLREAAVSVADLLPSSSLPSTLSSPTMEPPCTDKVKKKKKKKKKQAEETEQNPVHKKEKKRKVNQEEGEEVVRKLNSAGSEHENSEEGSIQPKVKKKKKKKQKATEGNAEGDALN</sequence>
<keyword evidence="9" id="KW-1185">Reference proteome</keyword>
<reference evidence="8" key="1">
    <citation type="submission" date="2019-06" db="EMBL/GenBank/DDBJ databases">
        <authorList>
            <consortium name="Wellcome Sanger Institute Data Sharing"/>
        </authorList>
    </citation>
    <scope>NUCLEOTIDE SEQUENCE [LARGE SCALE GENOMIC DNA]</scope>
</reference>
<organism evidence="8 9">
    <name type="scientific">Myripristis murdjan</name>
    <name type="common">pinecone soldierfish</name>
    <dbReference type="NCBI Taxonomy" id="586833"/>
    <lineage>
        <taxon>Eukaryota</taxon>
        <taxon>Metazoa</taxon>
        <taxon>Chordata</taxon>
        <taxon>Craniata</taxon>
        <taxon>Vertebrata</taxon>
        <taxon>Euteleostomi</taxon>
        <taxon>Actinopterygii</taxon>
        <taxon>Neopterygii</taxon>
        <taxon>Teleostei</taxon>
        <taxon>Neoteleostei</taxon>
        <taxon>Acanthomorphata</taxon>
        <taxon>Holocentriformes</taxon>
        <taxon>Holocentridae</taxon>
        <taxon>Myripristis</taxon>
    </lineage>
</organism>
<dbReference type="PANTHER" id="PTHR14482:SF0">
    <property type="entry name" value="PROTEIN CUSTOS"/>
    <property type="match status" value="1"/>
</dbReference>
<evidence type="ECO:0000256" key="5">
    <source>
        <dbReference type="ARBA" id="ARBA00022687"/>
    </source>
</evidence>
<evidence type="ECO:0000256" key="2">
    <source>
        <dbReference type="ARBA" id="ARBA00008632"/>
    </source>
</evidence>
<dbReference type="PANTHER" id="PTHR14482">
    <property type="entry name" value="CHROMOSOME 12 ORF 43 HOMOLOG"/>
    <property type="match status" value="1"/>
</dbReference>
<evidence type="ECO:0000313" key="9">
    <source>
        <dbReference type="Proteomes" id="UP000472263"/>
    </source>
</evidence>
<dbReference type="RefSeq" id="XP_029916425.1">
    <property type="nucleotide sequence ID" value="XM_030060565.1"/>
</dbReference>
<feature type="compositionally biased region" description="Low complexity" evidence="7">
    <location>
        <begin position="156"/>
        <end position="170"/>
    </location>
</feature>
<dbReference type="Ensembl" id="ENSMMDT00005045777.1">
    <property type="protein sequence ID" value="ENSMMDP00005044888.1"/>
    <property type="gene ID" value="ENSMMDG00005020581.1"/>
</dbReference>
<evidence type="ECO:0000256" key="3">
    <source>
        <dbReference type="ARBA" id="ARBA00013465"/>
    </source>
</evidence>
<dbReference type="GeneID" id="115365517"/>
<protein>
    <recommendedName>
        <fullName evidence="3">Protein CUSTOS</fullName>
    </recommendedName>
</protein>
<evidence type="ECO:0000256" key="1">
    <source>
        <dbReference type="ARBA" id="ARBA00004259"/>
    </source>
</evidence>
<comment type="subcellular location">
    <subcellularLocation>
        <location evidence="1">Nucleus envelope</location>
    </subcellularLocation>
</comment>
<dbReference type="Pfam" id="PF23999">
    <property type="entry name" value="CUSTOS"/>
    <property type="match status" value="1"/>
</dbReference>
<keyword evidence="6" id="KW-0539">Nucleus</keyword>
<reference evidence="8" key="2">
    <citation type="submission" date="2025-08" db="UniProtKB">
        <authorList>
            <consortium name="Ensembl"/>
        </authorList>
    </citation>
    <scope>IDENTIFICATION</scope>
</reference>
<feature type="region of interest" description="Disordered" evidence="7">
    <location>
        <begin position="89"/>
        <end position="259"/>
    </location>
</feature>
<dbReference type="InParanoid" id="A0A668A0Z6"/>
<dbReference type="GO" id="GO:0005635">
    <property type="term" value="C:nuclear envelope"/>
    <property type="evidence" value="ECO:0007669"/>
    <property type="project" value="UniProtKB-SubCell"/>
</dbReference>
<gene>
    <name evidence="8" type="primary">c9h12orf43</name>
</gene>
<dbReference type="AlphaFoldDB" id="A0A668A0Z6"/>
<name>A0A668A0Z6_9TELE</name>
<dbReference type="GeneTree" id="ENSGT00390000010771"/>
<dbReference type="Proteomes" id="UP000472263">
    <property type="component" value="Chromosome 9"/>
</dbReference>
<feature type="compositionally biased region" description="Basic residues" evidence="7">
    <location>
        <begin position="237"/>
        <end position="246"/>
    </location>
</feature>
<dbReference type="GO" id="GO:0016055">
    <property type="term" value="P:Wnt signaling pathway"/>
    <property type="evidence" value="ECO:0007669"/>
    <property type="project" value="UniProtKB-KW"/>
</dbReference>
<feature type="compositionally biased region" description="Basic and acidic residues" evidence="7">
    <location>
        <begin position="99"/>
        <end position="108"/>
    </location>
</feature>
<comment type="similarity">
    <text evidence="2">Belongs to the CUSTOS family.</text>
</comment>
<dbReference type="GO" id="GO:0097065">
    <property type="term" value="P:anterior head development"/>
    <property type="evidence" value="ECO:0007669"/>
    <property type="project" value="Ensembl"/>
</dbReference>
<dbReference type="CTD" id="101165894"/>
<proteinExistence type="inferred from homology"/>
<feature type="region of interest" description="Disordered" evidence="7">
    <location>
        <begin position="1"/>
        <end position="66"/>
    </location>
</feature>
<dbReference type="OrthoDB" id="10053459at2759"/>
<dbReference type="InterPro" id="IPR026694">
    <property type="entry name" value="CUSTOS"/>
</dbReference>
<evidence type="ECO:0000256" key="6">
    <source>
        <dbReference type="ARBA" id="ARBA00023242"/>
    </source>
</evidence>
<evidence type="ECO:0000313" key="8">
    <source>
        <dbReference type="Ensembl" id="ENSMMDP00005044888.1"/>
    </source>
</evidence>
<dbReference type="GO" id="GO:0030178">
    <property type="term" value="P:negative regulation of Wnt signaling pathway"/>
    <property type="evidence" value="ECO:0007669"/>
    <property type="project" value="Ensembl"/>
</dbReference>
<keyword evidence="4" id="KW-0217">Developmental protein</keyword>
<accession>A0A668A0Z6</accession>
<reference evidence="8" key="3">
    <citation type="submission" date="2025-09" db="UniProtKB">
        <authorList>
            <consortium name="Ensembl"/>
        </authorList>
    </citation>
    <scope>IDENTIFICATION</scope>
</reference>
<evidence type="ECO:0000256" key="7">
    <source>
        <dbReference type="SAM" id="MobiDB-lite"/>
    </source>
</evidence>
<evidence type="ECO:0000256" key="4">
    <source>
        <dbReference type="ARBA" id="ARBA00022473"/>
    </source>
</evidence>
<feature type="compositionally biased region" description="Basic residues" evidence="7">
    <location>
        <begin position="179"/>
        <end position="188"/>
    </location>
</feature>